<evidence type="ECO:0000313" key="1">
    <source>
        <dbReference type="EMBL" id="NID06820.1"/>
    </source>
</evidence>
<evidence type="ECO:0000313" key="2">
    <source>
        <dbReference type="Proteomes" id="UP001429601"/>
    </source>
</evidence>
<dbReference type="EMBL" id="JAAQQR010000011">
    <property type="protein sequence ID" value="NID06820.1"/>
    <property type="molecule type" value="Genomic_DNA"/>
</dbReference>
<dbReference type="Proteomes" id="UP001429601">
    <property type="component" value="Unassembled WGS sequence"/>
</dbReference>
<gene>
    <name evidence="1" type="ORF">HBF26_18180</name>
</gene>
<dbReference type="RefSeq" id="WP_167129477.1">
    <property type="nucleotide sequence ID" value="NZ_JAAQQR010000011.1"/>
</dbReference>
<protein>
    <submittedName>
        <fullName evidence="1">Uncharacterized protein</fullName>
    </submittedName>
</protein>
<name>A0ABX0Q8D4_9GAMM</name>
<proteinExistence type="predicted"/>
<accession>A0ABX0Q8D4</accession>
<sequence>MGNEHIALNAAGKLTDLASLEVVDLRDRIGEYVSKARALSMMTWADQGESFRNLSHDVRDEFMWALSGMLDEVKAAWDELGERKAFK</sequence>
<keyword evidence="2" id="KW-1185">Reference proteome</keyword>
<reference evidence="1 2" key="1">
    <citation type="journal article" date="2011" name="Curr. Microbiol.">
        <title>Luteibacter jiangsuensis sp. nov.: a methamidophos-degrading bacterium isolated from a methamidophos-manufacturing factory.</title>
        <authorList>
            <person name="Wang L."/>
            <person name="Wang G.L."/>
            <person name="Li S.P."/>
            <person name="Jiang J.D."/>
        </authorList>
    </citation>
    <scope>NUCLEOTIDE SEQUENCE [LARGE SCALE GENOMIC DNA]</scope>
    <source>
        <strain evidence="1 2">CGMCC 1.10133</strain>
    </source>
</reference>
<comment type="caution">
    <text evidence="1">The sequence shown here is derived from an EMBL/GenBank/DDBJ whole genome shotgun (WGS) entry which is preliminary data.</text>
</comment>
<organism evidence="1 2">
    <name type="scientific">Luteibacter jiangsuensis</name>
    <dbReference type="NCBI Taxonomy" id="637577"/>
    <lineage>
        <taxon>Bacteria</taxon>
        <taxon>Pseudomonadati</taxon>
        <taxon>Pseudomonadota</taxon>
        <taxon>Gammaproteobacteria</taxon>
        <taxon>Lysobacterales</taxon>
        <taxon>Rhodanobacteraceae</taxon>
        <taxon>Luteibacter</taxon>
    </lineage>
</organism>